<organism evidence="2 3">
    <name type="scientific">Hallella multisaccharivorax DSM 17128</name>
    <dbReference type="NCBI Taxonomy" id="688246"/>
    <lineage>
        <taxon>Bacteria</taxon>
        <taxon>Pseudomonadati</taxon>
        <taxon>Bacteroidota</taxon>
        <taxon>Bacteroidia</taxon>
        <taxon>Bacteroidales</taxon>
        <taxon>Prevotellaceae</taxon>
        <taxon>Hallella</taxon>
    </lineage>
</organism>
<proteinExistence type="predicted"/>
<sequence>MRRPSLLLIVSFLMMGIVSWLAFSGCGERKAQKVSVRSVAKDDSLQHIISQRDGQINDMMATLNEIQTGFNEINEAENRVNLIQDDERADKAQQIKEDIKFIADRMQQNRELIKKLQGQLRDSDFKSVELKKVIANMLRQLDDKDQQLQQLRAELDAKNIHIAELDQTISNLNDNVSELEDESAEKTQTINSQDAQLNTAWYVFGTKAELKEQRILMDGKVLQQSFNKNYFTKIDIRVTKEIKLYSKSAKLLTAHPLSSYELTRDNNKLCVLTITNPQLFWSTSKYLVILVK</sequence>
<keyword evidence="3" id="KW-1185">Reference proteome</keyword>
<evidence type="ECO:0000313" key="2">
    <source>
        <dbReference type="EMBL" id="EGN57339.1"/>
    </source>
</evidence>
<dbReference type="AlphaFoldDB" id="F8N6V4"/>
<dbReference type="eggNOG" id="COG4372">
    <property type="taxonomic scope" value="Bacteria"/>
</dbReference>
<reference evidence="3" key="1">
    <citation type="journal article" date="2011" name="Stand. Genomic Sci.">
        <title>Non-contiguous finished genome sequence of the opportunistic oral pathogen Prevotella multisaccharivorax type strain (PPPA20).</title>
        <authorList>
            <person name="Pati A."/>
            <person name="Gronow S."/>
            <person name="Lu M."/>
            <person name="Lapidus A."/>
            <person name="Nolan M."/>
            <person name="Lucas S."/>
            <person name="Hammon N."/>
            <person name="Deshpande S."/>
            <person name="Cheng J.F."/>
            <person name="Tapia R."/>
            <person name="Han C."/>
            <person name="Goodwin L."/>
            <person name="Pitluck S."/>
            <person name="Liolios K."/>
            <person name="Pagani I."/>
            <person name="Mavromatis K."/>
            <person name="Mikhailova N."/>
            <person name="Huntemann M."/>
            <person name="Chen A."/>
            <person name="Palaniappan K."/>
            <person name="Land M."/>
            <person name="Hauser L."/>
            <person name="Detter J.C."/>
            <person name="Brambilla E.M."/>
            <person name="Rohde M."/>
            <person name="Goker M."/>
            <person name="Woyke T."/>
            <person name="Bristow J."/>
            <person name="Eisen J.A."/>
            <person name="Markowitz V."/>
            <person name="Hugenholtz P."/>
            <person name="Kyrpides N.C."/>
            <person name="Klenk H.P."/>
            <person name="Ivanova N."/>
        </authorList>
    </citation>
    <scope>NUCLEOTIDE SEQUENCE [LARGE SCALE GENOMIC DNA]</scope>
    <source>
        <strain evidence="3">DSM 17128</strain>
    </source>
</reference>
<name>F8N6V4_9BACT</name>
<keyword evidence="2" id="KW-0449">Lipoprotein</keyword>
<evidence type="ECO:0000256" key="1">
    <source>
        <dbReference type="SAM" id="Coils"/>
    </source>
</evidence>
<feature type="coiled-coil region" evidence="1">
    <location>
        <begin position="134"/>
        <end position="196"/>
    </location>
</feature>
<dbReference type="Gene3D" id="1.10.287.1490">
    <property type="match status" value="1"/>
</dbReference>
<evidence type="ECO:0000313" key="3">
    <source>
        <dbReference type="Proteomes" id="UP000002772"/>
    </source>
</evidence>
<keyword evidence="1" id="KW-0175">Coiled coil</keyword>
<dbReference type="Proteomes" id="UP000002772">
    <property type="component" value="Unassembled WGS sequence"/>
</dbReference>
<dbReference type="RefSeq" id="WP_007574810.1">
    <property type="nucleotide sequence ID" value="NZ_BPTS01000002.1"/>
</dbReference>
<dbReference type="EMBL" id="GL945017">
    <property type="protein sequence ID" value="EGN57339.1"/>
    <property type="molecule type" value="Genomic_DNA"/>
</dbReference>
<dbReference type="HOGENOM" id="CLU_959239_0_0_10"/>
<dbReference type="PROSITE" id="PS51257">
    <property type="entry name" value="PROKAR_LIPOPROTEIN"/>
    <property type="match status" value="1"/>
</dbReference>
<dbReference type="STRING" id="688246.Premu_1936"/>
<gene>
    <name evidence="2" type="ORF">Premu_1936</name>
</gene>
<accession>F8N6V4</accession>
<protein>
    <submittedName>
        <fullName evidence="2">Putative lipoprotein</fullName>
    </submittedName>
</protein>